<dbReference type="Proteomes" id="UP000001449">
    <property type="component" value="Chromosome 20"/>
</dbReference>
<dbReference type="PANTHER" id="PTHR43191:SF7">
    <property type="entry name" value="OBP33PEP LIKE PROTEIN"/>
    <property type="match status" value="1"/>
</dbReference>
<sequence>PTAYLIITNISKSRNVKNLLQIAASFGAPKIFVVGQKSFDFDPSSETTDVPLLLQRHIASGRMEIVRFDKLKEFIGVEIDSSAKNLETEPFFTSAAIMMGNEGSGMSSKQMSLCDGFVRISQFGGGTASLNVSVAAGLVLHRYFHWGRGDAVKRCS</sequence>
<feature type="domain" description="tRNA/rRNA methyltransferase SpoU type" evidence="3">
    <location>
        <begin position="4"/>
        <end position="141"/>
    </location>
</feature>
<dbReference type="GO" id="GO:0008173">
    <property type="term" value="F:RNA methyltransferase activity"/>
    <property type="evidence" value="ECO:0007669"/>
    <property type="project" value="InterPro"/>
</dbReference>
<evidence type="ECO:0000313" key="5">
    <source>
        <dbReference type="Proteomes" id="UP000001449"/>
    </source>
</evidence>
<evidence type="ECO:0000259" key="3">
    <source>
        <dbReference type="Pfam" id="PF00588"/>
    </source>
</evidence>
<evidence type="ECO:0000313" key="4">
    <source>
        <dbReference type="EMBL" id="EED88107.1"/>
    </source>
</evidence>
<organism evidence="4 5">
    <name type="scientific">Thalassiosira pseudonana</name>
    <name type="common">Marine diatom</name>
    <name type="synonym">Cyclotella nana</name>
    <dbReference type="NCBI Taxonomy" id="35128"/>
    <lineage>
        <taxon>Eukaryota</taxon>
        <taxon>Sar</taxon>
        <taxon>Stramenopiles</taxon>
        <taxon>Ochrophyta</taxon>
        <taxon>Bacillariophyta</taxon>
        <taxon>Coscinodiscophyceae</taxon>
        <taxon>Thalassiosirophycidae</taxon>
        <taxon>Thalassiosirales</taxon>
        <taxon>Thalassiosiraceae</taxon>
        <taxon>Thalassiosira</taxon>
    </lineage>
</organism>
<dbReference type="GO" id="GO:0032259">
    <property type="term" value="P:methylation"/>
    <property type="evidence" value="ECO:0007669"/>
    <property type="project" value="UniProtKB-KW"/>
</dbReference>
<evidence type="ECO:0000256" key="2">
    <source>
        <dbReference type="ARBA" id="ARBA00022679"/>
    </source>
</evidence>
<dbReference type="PANTHER" id="PTHR43191">
    <property type="entry name" value="RRNA METHYLTRANSFERASE 3"/>
    <property type="match status" value="1"/>
</dbReference>
<dbReference type="Pfam" id="PF00588">
    <property type="entry name" value="SpoU_methylase"/>
    <property type="match status" value="1"/>
</dbReference>
<dbReference type="AlphaFoldDB" id="B8CEW7"/>
<dbReference type="GO" id="GO:0003723">
    <property type="term" value="F:RNA binding"/>
    <property type="evidence" value="ECO:0007669"/>
    <property type="project" value="InterPro"/>
</dbReference>
<accession>B8CEW7</accession>
<dbReference type="InterPro" id="IPR029028">
    <property type="entry name" value="Alpha/beta_knot_MTases"/>
</dbReference>
<dbReference type="InterPro" id="IPR029026">
    <property type="entry name" value="tRNA_m1G_MTases_N"/>
</dbReference>
<feature type="non-terminal residue" evidence="4">
    <location>
        <position position="156"/>
    </location>
</feature>
<keyword evidence="2" id="KW-0808">Transferase</keyword>
<gene>
    <name evidence="4" type="ORF">THAPSDRAFT_38466</name>
</gene>
<dbReference type="InterPro" id="IPR051259">
    <property type="entry name" value="rRNA_Methyltransferase"/>
</dbReference>
<dbReference type="InterPro" id="IPR001537">
    <property type="entry name" value="SpoU_MeTrfase"/>
</dbReference>
<proteinExistence type="predicted"/>
<evidence type="ECO:0000256" key="1">
    <source>
        <dbReference type="ARBA" id="ARBA00022603"/>
    </source>
</evidence>
<dbReference type="eggNOG" id="KOG0838">
    <property type="taxonomic scope" value="Eukaryota"/>
</dbReference>
<reference evidence="4 5" key="2">
    <citation type="journal article" date="2008" name="Nature">
        <title>The Phaeodactylum genome reveals the evolutionary history of diatom genomes.</title>
        <authorList>
            <person name="Bowler C."/>
            <person name="Allen A.E."/>
            <person name="Badger J.H."/>
            <person name="Grimwood J."/>
            <person name="Jabbari K."/>
            <person name="Kuo A."/>
            <person name="Maheswari U."/>
            <person name="Martens C."/>
            <person name="Maumus F."/>
            <person name="Otillar R.P."/>
            <person name="Rayko E."/>
            <person name="Salamov A."/>
            <person name="Vandepoele K."/>
            <person name="Beszteri B."/>
            <person name="Gruber A."/>
            <person name="Heijde M."/>
            <person name="Katinka M."/>
            <person name="Mock T."/>
            <person name="Valentin K."/>
            <person name="Verret F."/>
            <person name="Berges J.A."/>
            <person name="Brownlee C."/>
            <person name="Cadoret J.P."/>
            <person name="Chiovitti A."/>
            <person name="Choi C.J."/>
            <person name="Coesel S."/>
            <person name="De Martino A."/>
            <person name="Detter J.C."/>
            <person name="Durkin C."/>
            <person name="Falciatore A."/>
            <person name="Fournet J."/>
            <person name="Haruta M."/>
            <person name="Huysman M.J."/>
            <person name="Jenkins B.D."/>
            <person name="Jiroutova K."/>
            <person name="Jorgensen R.E."/>
            <person name="Joubert Y."/>
            <person name="Kaplan A."/>
            <person name="Kroger N."/>
            <person name="Kroth P.G."/>
            <person name="La Roche J."/>
            <person name="Lindquist E."/>
            <person name="Lommer M."/>
            <person name="Martin-Jezequel V."/>
            <person name="Lopez P.J."/>
            <person name="Lucas S."/>
            <person name="Mangogna M."/>
            <person name="McGinnis K."/>
            <person name="Medlin L.K."/>
            <person name="Montsant A."/>
            <person name="Oudot-Le Secq M.P."/>
            <person name="Napoli C."/>
            <person name="Obornik M."/>
            <person name="Parker M.S."/>
            <person name="Petit J.L."/>
            <person name="Porcel B.M."/>
            <person name="Poulsen N."/>
            <person name="Robison M."/>
            <person name="Rychlewski L."/>
            <person name="Rynearson T.A."/>
            <person name="Schmutz J."/>
            <person name="Shapiro H."/>
            <person name="Siaut M."/>
            <person name="Stanley M."/>
            <person name="Sussman M.R."/>
            <person name="Taylor A.R."/>
            <person name="Vardi A."/>
            <person name="von Dassow P."/>
            <person name="Vyverman W."/>
            <person name="Willis A."/>
            <person name="Wyrwicz L.S."/>
            <person name="Rokhsar D.S."/>
            <person name="Weissenbach J."/>
            <person name="Armbrust E.V."/>
            <person name="Green B.R."/>
            <person name="Van de Peer Y."/>
            <person name="Grigoriev I.V."/>
        </authorList>
    </citation>
    <scope>NUCLEOTIDE SEQUENCE [LARGE SCALE GENOMIC DNA]</scope>
    <source>
        <strain evidence="4 5">CCMP1335</strain>
    </source>
</reference>
<name>B8CEW7_THAPS</name>
<dbReference type="InParanoid" id="B8CEW7"/>
<dbReference type="OMA" id="NCHMENS"/>
<dbReference type="EMBL" id="CM000652">
    <property type="protein sequence ID" value="EED88107.1"/>
    <property type="molecule type" value="Genomic_DNA"/>
</dbReference>
<dbReference type="HOGENOM" id="CLU_094787_1_0_1"/>
<keyword evidence="1" id="KW-0489">Methyltransferase</keyword>
<protein>
    <recommendedName>
        <fullName evidence="3">tRNA/rRNA methyltransferase SpoU type domain-containing protein</fullName>
    </recommendedName>
</protein>
<dbReference type="RefSeq" id="XP_002294747.1">
    <property type="nucleotide sequence ID" value="XM_002294711.1"/>
</dbReference>
<dbReference type="KEGG" id="tps:THAPSDRAFT_38466"/>
<dbReference type="Gene3D" id="3.40.1280.10">
    <property type="match status" value="1"/>
</dbReference>
<dbReference type="GeneID" id="7448552"/>
<dbReference type="STRING" id="35128.B8CEW7"/>
<reference evidence="4 5" key="1">
    <citation type="journal article" date="2004" name="Science">
        <title>The genome of the diatom Thalassiosira pseudonana: ecology, evolution, and metabolism.</title>
        <authorList>
            <person name="Armbrust E.V."/>
            <person name="Berges J.A."/>
            <person name="Bowler C."/>
            <person name="Green B.R."/>
            <person name="Martinez D."/>
            <person name="Putnam N.H."/>
            <person name="Zhou S."/>
            <person name="Allen A.E."/>
            <person name="Apt K.E."/>
            <person name="Bechner M."/>
            <person name="Brzezinski M.A."/>
            <person name="Chaal B.K."/>
            <person name="Chiovitti A."/>
            <person name="Davis A.K."/>
            <person name="Demarest M.S."/>
            <person name="Detter J.C."/>
            <person name="Glavina T."/>
            <person name="Goodstein D."/>
            <person name="Hadi M.Z."/>
            <person name="Hellsten U."/>
            <person name="Hildebrand M."/>
            <person name="Jenkins B.D."/>
            <person name="Jurka J."/>
            <person name="Kapitonov V.V."/>
            <person name="Kroger N."/>
            <person name="Lau W.W."/>
            <person name="Lane T.W."/>
            <person name="Larimer F.W."/>
            <person name="Lippmeier J.C."/>
            <person name="Lucas S."/>
            <person name="Medina M."/>
            <person name="Montsant A."/>
            <person name="Obornik M."/>
            <person name="Parker M.S."/>
            <person name="Palenik B."/>
            <person name="Pazour G.J."/>
            <person name="Richardson P.M."/>
            <person name="Rynearson T.A."/>
            <person name="Saito M.A."/>
            <person name="Schwartz D.C."/>
            <person name="Thamatrakoln K."/>
            <person name="Valentin K."/>
            <person name="Vardi A."/>
            <person name="Wilkerson F.P."/>
            <person name="Rokhsar D.S."/>
        </authorList>
    </citation>
    <scope>NUCLEOTIDE SEQUENCE [LARGE SCALE GENOMIC DNA]</scope>
    <source>
        <strain evidence="4 5">CCMP1335</strain>
    </source>
</reference>
<dbReference type="PaxDb" id="35128-Thaps38466"/>
<dbReference type="GO" id="GO:0006396">
    <property type="term" value="P:RNA processing"/>
    <property type="evidence" value="ECO:0007669"/>
    <property type="project" value="InterPro"/>
</dbReference>
<keyword evidence="5" id="KW-1185">Reference proteome</keyword>
<dbReference type="SUPFAM" id="SSF75217">
    <property type="entry name" value="alpha/beta knot"/>
    <property type="match status" value="1"/>
</dbReference>